<accession>A0A178YL24</accession>
<keyword evidence="1" id="KW-0472">Membrane</keyword>
<dbReference type="STRING" id="36856.ATB98_20595"/>
<keyword evidence="1" id="KW-1133">Transmembrane helix</keyword>
<proteinExistence type="predicted"/>
<name>A0A178YL24_SINSA</name>
<dbReference type="InterPro" id="IPR045708">
    <property type="entry name" value="DUF6064"/>
</dbReference>
<evidence type="ECO:0000256" key="1">
    <source>
        <dbReference type="SAM" id="Phobius"/>
    </source>
</evidence>
<feature type="transmembrane region" description="Helical" evidence="1">
    <location>
        <begin position="96"/>
        <end position="118"/>
    </location>
</feature>
<evidence type="ECO:0000313" key="2">
    <source>
        <dbReference type="EMBL" id="OAP48228.1"/>
    </source>
</evidence>
<sequence>MLVTAMWAMLRCFRIGGHAMPFTEEQFFQVFAAYNAAISPLPAVAYVLGLTALGLLFWRSRTSTVLIMAILALMWLVNGVGYHWSFFTSINPAARLFGAVFVLQALLLAAAPLVSPIFRLAPSNDVRTVAGLALAAYAILLYQALGWLFGHIYPAVPVFGVAPCPTTIFTIGILLLGSWRVARWLLLIPALWAIIGGSAALLLGVPQDYGLVAAFLVVLAFGAVNWFHEGIARQWSNRTCARSNLR</sequence>
<reference evidence="2 3" key="1">
    <citation type="submission" date="2015-11" db="EMBL/GenBank/DDBJ databases">
        <title>Ensifer anhuiense sp. nov., an effective nitrogen fixation bacterium with Glycine soja.</title>
        <authorList>
            <person name="Yan H."/>
            <person name="Chen W."/>
        </authorList>
    </citation>
    <scope>NUCLEOTIDE SEQUENCE [LARGE SCALE GENOMIC DNA]</scope>
    <source>
        <strain evidence="2 3">LMG 7837</strain>
    </source>
</reference>
<keyword evidence="3" id="KW-1185">Reference proteome</keyword>
<feature type="transmembrane region" description="Helical" evidence="1">
    <location>
        <begin position="130"/>
        <end position="149"/>
    </location>
</feature>
<feature type="transmembrane region" description="Helical" evidence="1">
    <location>
        <begin position="155"/>
        <end position="177"/>
    </location>
</feature>
<feature type="transmembrane region" description="Helical" evidence="1">
    <location>
        <begin position="209"/>
        <end position="228"/>
    </location>
</feature>
<organism evidence="2 3">
    <name type="scientific">Sinorhizobium saheli</name>
    <dbReference type="NCBI Taxonomy" id="36856"/>
    <lineage>
        <taxon>Bacteria</taxon>
        <taxon>Pseudomonadati</taxon>
        <taxon>Pseudomonadota</taxon>
        <taxon>Alphaproteobacteria</taxon>
        <taxon>Hyphomicrobiales</taxon>
        <taxon>Rhizobiaceae</taxon>
        <taxon>Sinorhizobium/Ensifer group</taxon>
        <taxon>Sinorhizobium</taxon>
    </lineage>
</organism>
<feature type="transmembrane region" description="Helical" evidence="1">
    <location>
        <begin position="65"/>
        <end position="84"/>
    </location>
</feature>
<feature type="transmembrane region" description="Helical" evidence="1">
    <location>
        <begin position="184"/>
        <end position="203"/>
    </location>
</feature>
<dbReference type="Proteomes" id="UP000078507">
    <property type="component" value="Unassembled WGS sequence"/>
</dbReference>
<dbReference type="RefSeq" id="WP_066870814.1">
    <property type="nucleotide sequence ID" value="NZ_LNQB01000062.1"/>
</dbReference>
<gene>
    <name evidence="2" type="ORF">ATB98_20595</name>
</gene>
<dbReference type="EMBL" id="LNQB01000062">
    <property type="protein sequence ID" value="OAP48228.1"/>
    <property type="molecule type" value="Genomic_DNA"/>
</dbReference>
<protein>
    <submittedName>
        <fullName evidence="2">Uncharacterized protein</fullName>
    </submittedName>
</protein>
<feature type="transmembrane region" description="Helical" evidence="1">
    <location>
        <begin position="38"/>
        <end position="58"/>
    </location>
</feature>
<dbReference type="AlphaFoldDB" id="A0A178YL24"/>
<evidence type="ECO:0000313" key="3">
    <source>
        <dbReference type="Proteomes" id="UP000078507"/>
    </source>
</evidence>
<comment type="caution">
    <text evidence="2">The sequence shown here is derived from an EMBL/GenBank/DDBJ whole genome shotgun (WGS) entry which is preliminary data.</text>
</comment>
<dbReference type="Pfam" id="PF19540">
    <property type="entry name" value="DUF6064"/>
    <property type="match status" value="1"/>
</dbReference>
<keyword evidence="1" id="KW-0812">Transmembrane</keyword>